<name>Q0W0Z2_METAR</name>
<evidence type="ECO:0008006" key="3">
    <source>
        <dbReference type="Google" id="ProtNLM"/>
    </source>
</evidence>
<dbReference type="KEGG" id="rci:RRC205"/>
<keyword evidence="2" id="KW-1185">Reference proteome</keyword>
<proteinExistence type="predicted"/>
<dbReference type="eggNOG" id="arCOG11016">
    <property type="taxonomic scope" value="Archaea"/>
</dbReference>
<gene>
    <name evidence="1" type="ORF">RRC205</name>
</gene>
<dbReference type="EMBL" id="AM114193">
    <property type="protein sequence ID" value="CAJ37951.1"/>
    <property type="molecule type" value="Genomic_DNA"/>
</dbReference>
<dbReference type="AlphaFoldDB" id="Q0W0Z2"/>
<accession>Q0W0Z2</accession>
<protein>
    <recommendedName>
        <fullName evidence="3">DUF3108 domain-containing protein</fullName>
    </recommendedName>
</protein>
<evidence type="ECO:0000313" key="2">
    <source>
        <dbReference type="Proteomes" id="UP000000663"/>
    </source>
</evidence>
<reference evidence="1 2" key="1">
    <citation type="journal article" date="2006" name="Science">
        <title>Genome of rice cluster I archaea -- the key methane producers in the rice rhizosphere.</title>
        <authorList>
            <person name="Erkel C."/>
            <person name="Kube M."/>
            <person name="Reinhardt R."/>
            <person name="Liesack W."/>
        </authorList>
    </citation>
    <scope>NUCLEOTIDE SEQUENCE [LARGE SCALE GENOMIC DNA]</scope>
    <source>
        <strain evidence="2">DSM 22066 / NBRC 105507 / MRE50</strain>
    </source>
</reference>
<sequence>MVWPIRAQSLKSNRLQGTDSMKRRISAILLLFILLSATVVIAGCTRPGDSNPTATPTPTPDNTTIISPGALLFDMSKFHEFEYDIYASDGKTSVRVGKLKAEYEIVPYGNVSDARHMRETRIIGEGSGAVTTITDLYYRQSNNWILGGHATTITANGTTEKEIPEDDPAYWNADMATISSNVEFYDHGIDPVAVDMGFFPRAKKYTSTDSGITLWMDESVPIPVKIAGSGISDGTRITTTMELVRYS</sequence>
<dbReference type="STRING" id="351160.RRC205"/>
<evidence type="ECO:0000313" key="1">
    <source>
        <dbReference type="EMBL" id="CAJ37951.1"/>
    </source>
</evidence>
<dbReference type="Proteomes" id="UP000000663">
    <property type="component" value="Chromosome"/>
</dbReference>
<organism evidence="1 2">
    <name type="scientific">Methanocella arvoryzae (strain DSM 22066 / NBRC 105507 / MRE50)</name>
    <dbReference type="NCBI Taxonomy" id="351160"/>
    <lineage>
        <taxon>Archaea</taxon>
        <taxon>Methanobacteriati</taxon>
        <taxon>Methanobacteriota</taxon>
        <taxon>Stenosarchaea group</taxon>
        <taxon>Methanomicrobia</taxon>
        <taxon>Methanocellales</taxon>
        <taxon>Methanocellaceae</taxon>
        <taxon>Methanocella</taxon>
    </lineage>
</organism>